<evidence type="ECO:0000256" key="2">
    <source>
        <dbReference type="HAMAP-Rule" id="MF_00163"/>
    </source>
</evidence>
<proteinExistence type="inferred from homology"/>
<accession>A0ABU5NB80</accession>
<dbReference type="SUPFAM" id="SSF56420">
    <property type="entry name" value="Peptide deformylase"/>
    <property type="match status" value="1"/>
</dbReference>
<reference evidence="3 4" key="1">
    <citation type="submission" date="2023-03" db="EMBL/GenBank/DDBJ databases">
        <title>Host association and intracellularity evolved multiple times independently in the Rickettsiales.</title>
        <authorList>
            <person name="Castelli M."/>
            <person name="Nardi T."/>
            <person name="Gammuto L."/>
            <person name="Bellinzona G."/>
            <person name="Sabaneyeva E."/>
            <person name="Potekhin A."/>
            <person name="Serra V."/>
            <person name="Petroni G."/>
            <person name="Sassera D."/>
        </authorList>
    </citation>
    <scope>NUCLEOTIDE SEQUENCE [LARGE SCALE GENOMIC DNA]</scope>
    <source>
        <strain evidence="3 4">Sr 2-6</strain>
    </source>
</reference>
<organism evidence="3 4">
    <name type="scientific">Candidatus Megaera venefica</name>
    <dbReference type="NCBI Taxonomy" id="2055910"/>
    <lineage>
        <taxon>Bacteria</taxon>
        <taxon>Pseudomonadati</taxon>
        <taxon>Pseudomonadota</taxon>
        <taxon>Alphaproteobacteria</taxon>
        <taxon>Rickettsiales</taxon>
        <taxon>Rickettsiaceae</taxon>
        <taxon>Candidatus Megaera</taxon>
    </lineage>
</organism>
<dbReference type="NCBIfam" id="TIGR00079">
    <property type="entry name" value="pept_deformyl"/>
    <property type="match status" value="1"/>
</dbReference>
<dbReference type="PRINTS" id="PR01576">
    <property type="entry name" value="PDEFORMYLASE"/>
</dbReference>
<dbReference type="PANTHER" id="PTHR10458">
    <property type="entry name" value="PEPTIDE DEFORMYLASE"/>
    <property type="match status" value="1"/>
</dbReference>
<dbReference type="NCBIfam" id="NF001159">
    <property type="entry name" value="PRK00150.1-3"/>
    <property type="match status" value="1"/>
</dbReference>
<feature type="active site" evidence="2">
    <location>
        <position position="136"/>
    </location>
</feature>
<evidence type="ECO:0000313" key="4">
    <source>
        <dbReference type="Proteomes" id="UP001291687"/>
    </source>
</evidence>
<dbReference type="Pfam" id="PF01327">
    <property type="entry name" value="Pep_deformylase"/>
    <property type="match status" value="1"/>
</dbReference>
<comment type="similarity">
    <text evidence="1 2">Belongs to the polypeptide deformylase family.</text>
</comment>
<keyword evidence="4" id="KW-1185">Reference proteome</keyword>
<dbReference type="RefSeq" id="WP_322776334.1">
    <property type="nucleotide sequence ID" value="NZ_JARJFB010000017.1"/>
</dbReference>
<sequence>MTSLPLVYAPNKIFKQLAKPVELVNDEIRVLIDQMLRTMYVEKAVGLGANMVGVLKRIVVVDLQEEGILKPYIFINPEITWLSNEHQTFTEASVCFPGIEAKITRPQSIKLNYLDYEGKSKELQASGYFSTVIQHEIDYLNGKVFLDYLSKLKRDTLLKKMQKHISLNQL</sequence>
<comment type="caution">
    <text evidence="2">Lacks conserved residue(s) required for the propagation of feature annotation.</text>
</comment>
<dbReference type="EMBL" id="JARJFB010000017">
    <property type="protein sequence ID" value="MEA0970430.1"/>
    <property type="molecule type" value="Genomic_DNA"/>
</dbReference>
<dbReference type="InterPro" id="IPR023635">
    <property type="entry name" value="Peptide_deformylase"/>
</dbReference>
<dbReference type="HAMAP" id="MF_00163">
    <property type="entry name" value="Pep_deformylase"/>
    <property type="match status" value="1"/>
</dbReference>
<dbReference type="PANTHER" id="PTHR10458:SF22">
    <property type="entry name" value="PEPTIDE DEFORMYLASE"/>
    <property type="match status" value="1"/>
</dbReference>
<dbReference type="PIRSF" id="PIRSF004749">
    <property type="entry name" value="Pep_def"/>
    <property type="match status" value="1"/>
</dbReference>
<gene>
    <name evidence="3" type="ORF">Megvenef_00393</name>
</gene>
<dbReference type="Proteomes" id="UP001291687">
    <property type="component" value="Unassembled WGS sequence"/>
</dbReference>
<evidence type="ECO:0000313" key="3">
    <source>
        <dbReference type="EMBL" id="MEA0970430.1"/>
    </source>
</evidence>
<dbReference type="InterPro" id="IPR036821">
    <property type="entry name" value="Peptide_deformylase_sf"/>
</dbReference>
<name>A0ABU5NB80_9RICK</name>
<protein>
    <recommendedName>
        <fullName evidence="2">Peptide deformylase-like</fullName>
    </recommendedName>
    <alternativeName>
        <fullName evidence="2">Polypeptide deformylase-like</fullName>
    </alternativeName>
</protein>
<dbReference type="CDD" id="cd00487">
    <property type="entry name" value="Pep_deformylase"/>
    <property type="match status" value="1"/>
</dbReference>
<dbReference type="Gene3D" id="3.90.45.10">
    <property type="entry name" value="Peptide deformylase"/>
    <property type="match status" value="1"/>
</dbReference>
<comment type="caution">
    <text evidence="3">The sequence shown here is derived from an EMBL/GenBank/DDBJ whole genome shotgun (WGS) entry which is preliminary data.</text>
</comment>
<evidence type="ECO:0000256" key="1">
    <source>
        <dbReference type="ARBA" id="ARBA00010759"/>
    </source>
</evidence>